<keyword evidence="7" id="KW-0963">Cytoplasm</keyword>
<dbReference type="Gene3D" id="3.30.40.10">
    <property type="entry name" value="Zinc/RING finger domain, C3HC4 (zinc finger)"/>
    <property type="match status" value="1"/>
</dbReference>
<dbReference type="GO" id="GO:0008270">
    <property type="term" value="F:zinc ion binding"/>
    <property type="evidence" value="ECO:0007669"/>
    <property type="project" value="UniProtKB-KW"/>
</dbReference>
<evidence type="ECO:0000256" key="17">
    <source>
        <dbReference type="ARBA" id="ARBA00023242"/>
    </source>
</evidence>
<evidence type="ECO:0000256" key="19">
    <source>
        <dbReference type="ARBA" id="ARBA00062432"/>
    </source>
</evidence>
<feature type="region of interest" description="Disordered" evidence="28">
    <location>
        <begin position="547"/>
        <end position="566"/>
    </location>
</feature>
<evidence type="ECO:0000256" key="28">
    <source>
        <dbReference type="SAM" id="MobiDB-lite"/>
    </source>
</evidence>
<feature type="compositionally biased region" description="Polar residues" evidence="28">
    <location>
        <begin position="471"/>
        <end position="489"/>
    </location>
</feature>
<dbReference type="SUPFAM" id="SSF54928">
    <property type="entry name" value="RNA-binding domain, RBD"/>
    <property type="match status" value="1"/>
</dbReference>
<keyword evidence="6" id="KW-0488">Methylation</keyword>
<dbReference type="AlphaFoldDB" id="A0A0J7KPH0"/>
<evidence type="ECO:0000256" key="13">
    <source>
        <dbReference type="ARBA" id="ARBA00022833"/>
    </source>
</evidence>
<dbReference type="InterPro" id="IPR034261">
    <property type="entry name" value="CNOT4_RRM"/>
</dbReference>
<evidence type="ECO:0000256" key="10">
    <source>
        <dbReference type="ARBA" id="ARBA00022723"/>
    </source>
</evidence>
<dbReference type="GO" id="GO:0030014">
    <property type="term" value="C:CCR4-NOT complex"/>
    <property type="evidence" value="ECO:0007669"/>
    <property type="project" value="InterPro"/>
</dbReference>
<dbReference type="FunFam" id="3.30.40.10:FF:000006">
    <property type="entry name" value="CCR4-NOT transcription complex subunit 4"/>
    <property type="match status" value="1"/>
</dbReference>
<keyword evidence="33" id="KW-1185">Reference proteome</keyword>
<evidence type="ECO:0000256" key="16">
    <source>
        <dbReference type="ARBA" id="ARBA00023054"/>
    </source>
</evidence>
<keyword evidence="8" id="KW-0597">Phosphoprotein</keyword>
<comment type="function">
    <text evidence="18">Has E3 ubiquitin ligase activity, promoting ubiquitination and degradation of target proteins. Involved in activation of the JAK/STAT pathway. Catalyzes ubiquitination of methylated RBM15. Plays a role in quality control of translation of mitochondrial outer membrane-localized mRNA. As part of the PINK1-regulated signaling, upon mitochondria damage, ubiquitinates ABCE1 and thereby recruits autophagy receptors to the mitochondrial outer membrane to initiate mitophagy.</text>
</comment>
<dbReference type="Proteomes" id="UP000036403">
    <property type="component" value="Unassembled WGS sequence"/>
</dbReference>
<dbReference type="SUPFAM" id="SSF57850">
    <property type="entry name" value="RING/U-box"/>
    <property type="match status" value="1"/>
</dbReference>
<keyword evidence="12" id="KW-0833">Ubl conjugation pathway</keyword>
<evidence type="ECO:0000256" key="12">
    <source>
        <dbReference type="ARBA" id="ARBA00022786"/>
    </source>
</evidence>
<evidence type="ECO:0000256" key="7">
    <source>
        <dbReference type="ARBA" id="ARBA00022490"/>
    </source>
</evidence>
<dbReference type="EC" id="2.3.2.27" evidence="5"/>
<evidence type="ECO:0000259" key="31">
    <source>
        <dbReference type="PROSITE" id="PS50103"/>
    </source>
</evidence>
<evidence type="ECO:0000256" key="21">
    <source>
        <dbReference type="ARBA" id="ARBA00075062"/>
    </source>
</evidence>
<keyword evidence="14" id="KW-0832">Ubl conjugation</keyword>
<name>A0A0J7KPH0_LASNI</name>
<dbReference type="PROSITE" id="PS50102">
    <property type="entry name" value="RRM"/>
    <property type="match status" value="1"/>
</dbReference>
<dbReference type="OrthoDB" id="1923159at2759"/>
<feature type="compositionally biased region" description="Basic and acidic residues" evidence="28">
    <location>
        <begin position="457"/>
        <end position="470"/>
    </location>
</feature>
<evidence type="ECO:0000256" key="25">
    <source>
        <dbReference type="PROSITE-ProRule" id="PRU00176"/>
    </source>
</evidence>
<dbReference type="InterPro" id="IPR003954">
    <property type="entry name" value="RRM_euk-type"/>
</dbReference>
<keyword evidence="17" id="KW-0539">Nucleus</keyword>
<feature type="zinc finger region" description="C3H1-type" evidence="26">
    <location>
        <begin position="190"/>
        <end position="217"/>
    </location>
</feature>
<evidence type="ECO:0000256" key="2">
    <source>
        <dbReference type="ARBA" id="ARBA00004123"/>
    </source>
</evidence>
<keyword evidence="11 26" id="KW-0863">Zinc-finger</keyword>
<evidence type="ECO:0000256" key="23">
    <source>
        <dbReference type="ARBA" id="ARBA00083547"/>
    </source>
</evidence>
<keyword evidence="15 25" id="KW-0694">RNA-binding</keyword>
<accession>A0A0J7KPH0</accession>
<protein>
    <recommendedName>
        <fullName evidence="20">CCR4-NOT transcription complex subunit 4</fullName>
        <ecNumber evidence="5">2.3.2.27</ecNumber>
    </recommendedName>
    <alternativeName>
        <fullName evidence="23">CCR4-associated factor 4</fullName>
    </alternativeName>
    <alternativeName>
        <fullName evidence="24">E3 ubiquitin-protein ligase CNOT4</fullName>
    </alternativeName>
    <alternativeName>
        <fullName evidence="21">Potential transcriptional repressor NOT4Hp</fullName>
    </alternativeName>
    <alternativeName>
        <fullName evidence="22">RING-type E3 ubiquitin transferase CNOT4</fullName>
    </alternativeName>
</protein>
<keyword evidence="16 27" id="KW-0175">Coiled coil</keyword>
<dbReference type="InterPro" id="IPR000571">
    <property type="entry name" value="Znf_CCCH"/>
</dbReference>
<dbReference type="PaxDb" id="67767-A0A0J7KPH0"/>
<dbReference type="GO" id="GO:0003723">
    <property type="term" value="F:RNA binding"/>
    <property type="evidence" value="ECO:0007669"/>
    <property type="project" value="UniProtKB-UniRule"/>
</dbReference>
<evidence type="ECO:0000256" key="6">
    <source>
        <dbReference type="ARBA" id="ARBA00022481"/>
    </source>
</evidence>
<evidence type="ECO:0000313" key="32">
    <source>
        <dbReference type="EMBL" id="KMQ92156.1"/>
    </source>
</evidence>
<evidence type="ECO:0000256" key="4">
    <source>
        <dbReference type="ARBA" id="ARBA00004906"/>
    </source>
</evidence>
<keyword evidence="10 26" id="KW-0479">Metal-binding</keyword>
<evidence type="ECO:0000256" key="5">
    <source>
        <dbReference type="ARBA" id="ARBA00012483"/>
    </source>
</evidence>
<evidence type="ECO:0000313" key="33">
    <source>
        <dbReference type="Proteomes" id="UP000036403"/>
    </source>
</evidence>
<evidence type="ECO:0000256" key="14">
    <source>
        <dbReference type="ARBA" id="ARBA00022843"/>
    </source>
</evidence>
<dbReference type="PROSITE" id="PS50103">
    <property type="entry name" value="ZF_C3H1"/>
    <property type="match status" value="1"/>
</dbReference>
<dbReference type="GO" id="GO:0005634">
    <property type="term" value="C:nucleus"/>
    <property type="evidence" value="ECO:0007669"/>
    <property type="project" value="UniProtKB-SubCell"/>
</dbReference>
<feature type="domain" description="C3H1-type" evidence="31">
    <location>
        <begin position="190"/>
        <end position="217"/>
    </location>
</feature>
<evidence type="ECO:0000256" key="9">
    <source>
        <dbReference type="ARBA" id="ARBA00022679"/>
    </source>
</evidence>
<comment type="pathway">
    <text evidence="4">Protein modification; protein ubiquitination.</text>
</comment>
<keyword evidence="13 26" id="KW-0862">Zinc</keyword>
<comment type="caution">
    <text evidence="32">The sequence shown here is derived from an EMBL/GenBank/DDBJ whole genome shotgun (WGS) entry which is preliminary data.</text>
</comment>
<dbReference type="FunFam" id="3.30.70.330:FF:000044">
    <property type="entry name" value="Putative ccr4-not transcription complex subunit 4"/>
    <property type="match status" value="1"/>
</dbReference>
<feature type="region of interest" description="Disordered" evidence="28">
    <location>
        <begin position="248"/>
        <end position="398"/>
    </location>
</feature>
<evidence type="ECO:0000256" key="22">
    <source>
        <dbReference type="ARBA" id="ARBA00077837"/>
    </source>
</evidence>
<comment type="subcellular location">
    <subcellularLocation>
        <location evidence="3">Cytoplasm</location>
    </subcellularLocation>
    <subcellularLocation>
        <location evidence="2">Nucleus</location>
    </subcellularLocation>
</comment>
<feature type="domain" description="RING-type" evidence="29">
    <location>
        <begin position="14"/>
        <end position="57"/>
    </location>
</feature>
<reference evidence="32 33" key="1">
    <citation type="submission" date="2015-04" db="EMBL/GenBank/DDBJ databases">
        <title>Lasius niger genome sequencing.</title>
        <authorList>
            <person name="Konorov E.A."/>
            <person name="Nikitin M.A."/>
            <person name="Kirill M.V."/>
            <person name="Chang P."/>
        </authorList>
    </citation>
    <scope>NUCLEOTIDE SEQUENCE [LARGE SCALE GENOMIC DNA]</scope>
    <source>
        <tissue evidence="32">Whole</tissue>
    </source>
</reference>
<dbReference type="GO" id="GO:0061630">
    <property type="term" value="F:ubiquitin protein ligase activity"/>
    <property type="evidence" value="ECO:0007669"/>
    <property type="project" value="UniProtKB-EC"/>
</dbReference>
<gene>
    <name evidence="32" type="ORF">RF55_7901</name>
</gene>
<feature type="region of interest" description="Disordered" evidence="28">
    <location>
        <begin position="419"/>
        <end position="502"/>
    </location>
</feature>
<feature type="compositionally biased region" description="Low complexity" evidence="28">
    <location>
        <begin position="382"/>
        <end position="396"/>
    </location>
</feature>
<feature type="region of interest" description="Disordered" evidence="28">
    <location>
        <begin position="755"/>
        <end position="779"/>
    </location>
</feature>
<dbReference type="InterPro" id="IPR013083">
    <property type="entry name" value="Znf_RING/FYVE/PHD"/>
</dbReference>
<feature type="compositionally biased region" description="Polar residues" evidence="28">
    <location>
        <begin position="284"/>
        <end position="339"/>
    </location>
</feature>
<dbReference type="InterPro" id="IPR039780">
    <property type="entry name" value="Mot2"/>
</dbReference>
<dbReference type="PROSITE" id="PS50089">
    <property type="entry name" value="ZF_RING_2"/>
    <property type="match status" value="1"/>
</dbReference>
<dbReference type="CDD" id="cd12438">
    <property type="entry name" value="RRM_CNOT4"/>
    <property type="match status" value="1"/>
</dbReference>
<dbReference type="PANTHER" id="PTHR12603">
    <property type="entry name" value="CCR4-NOT TRANSCRIPTION COMPLEX RELATED"/>
    <property type="match status" value="1"/>
</dbReference>
<dbReference type="CDD" id="cd16618">
    <property type="entry name" value="mRING-HC-C4C4_CNOT4"/>
    <property type="match status" value="1"/>
</dbReference>
<feature type="compositionally biased region" description="Polar residues" evidence="28">
    <location>
        <begin position="755"/>
        <end position="772"/>
    </location>
</feature>
<dbReference type="InterPro" id="IPR012677">
    <property type="entry name" value="Nucleotide-bd_a/b_plait_sf"/>
</dbReference>
<evidence type="ECO:0000259" key="30">
    <source>
        <dbReference type="PROSITE" id="PS50102"/>
    </source>
</evidence>
<dbReference type="PANTHER" id="PTHR12603:SF0">
    <property type="entry name" value="CCR4-NOT TRANSCRIPTION COMPLEX SUBUNIT 4"/>
    <property type="match status" value="1"/>
</dbReference>
<dbReference type="InterPro" id="IPR001841">
    <property type="entry name" value="Znf_RING"/>
</dbReference>
<proteinExistence type="predicted"/>
<evidence type="ECO:0000256" key="18">
    <source>
        <dbReference type="ARBA" id="ARBA00057081"/>
    </source>
</evidence>
<sequence length="953" mass="105875">MSVLNQSGEDAVECPLCMEPLEVDDLNFFPCTCGYQICRFCWHRIRTDENGLCPACRKAYSENPADFKPLTKEEIARLKAEKRLKDQQRKQKVTENRKHLANVRVVQKNLVFVVGLPMRLADADVLKKHEYFGKFGKIHKVVINQSTSYAGSQGPSASAYVTYQRQEDALRAIEAVNNIVVDGRTIKTSLGTTKYCSHFMRNQACPKPDCMYLHDLGDQEASFTKEEMHQGKHQEYERKLVQSLHAHVSSVQRKPTPSPPVTGSIVRESGTVNSQTKEAWPSLQPGQTNSTQTNCKEVSSPVQTTSQHNNITSGNGTVVQQSHISSGMATHQQNNNNKGESGVGVRRGKSNSESKAQAARNKHKNSQNKEKHGSRTTSRSESNSINTQSSSQSQITGQKDVRNFSADTNSEILQKLGNKCKMEQQQQQQQPQSQQISKTSKLVQSHEIKVNGTLQNGERRHSDSETDQQREGSTPASTISSTEDSNVNHQAEHLAESSEENSGAVLLANTNLDWTSTGEASMPDSLPAIVHTSEDWQAAFGFQPESSRTNHLIPKSSPSESPSVTFNSEGFVDEEVYINAPYTTLTESSSDTFTPNLIVNSPASKFMADFQQNSLQQRLNMQVQQNQENCEYIKQNGHATLEEVRNHRDAGSDVKADDDLGFDPFHETQKALAELMENEMQIHQQRVYQQQQQQREREEQTRVQHQQTLASLGQQHFPQVAHIAHLQQQAQHLQNLQVLQSHSLLSRLPQNLLQSGAQSPAQSTVTANSLGQRSRLPPPGFLGSTPNHMNSFGLGIPRPAPTNSALSDIGKCTSDAVYTLKDWCEINNQQQQQQFHHQALHQKGWNNFGPIADWTSIDPAIVTSSRPLPFQTTSTWQFPHIHPSHTVAHNAQQEQNASAQHWAMQPPPGFAAPTTAGQLSNPQPSATAQPHTKLISAGSEIESKLIAIKLRAN</sequence>
<comment type="subunit">
    <text evidence="19">Interacts with CNOT1 via its C-terminus but does not stably associate with the CCR4-NOT complex. Interacts (via RING domain) with UBE2D2. Interacts with ABCE1, PINK1 and PELO.</text>
</comment>
<feature type="domain" description="RRM" evidence="30">
    <location>
        <begin position="109"/>
        <end position="193"/>
    </location>
</feature>
<evidence type="ECO:0000256" key="15">
    <source>
        <dbReference type="ARBA" id="ARBA00022884"/>
    </source>
</evidence>
<evidence type="ECO:0000256" key="20">
    <source>
        <dbReference type="ARBA" id="ARBA00071435"/>
    </source>
</evidence>
<evidence type="ECO:0000256" key="27">
    <source>
        <dbReference type="SAM" id="Coils"/>
    </source>
</evidence>
<dbReference type="InterPro" id="IPR035979">
    <property type="entry name" value="RBD_domain_sf"/>
</dbReference>
<comment type="catalytic activity">
    <reaction evidence="1">
        <text>S-ubiquitinyl-[E2 ubiquitin-conjugating enzyme]-L-cysteine + [acceptor protein]-L-lysine = [E2 ubiquitin-conjugating enzyme]-L-cysteine + N(6)-ubiquitinyl-[acceptor protein]-L-lysine.</text>
        <dbReference type="EC" id="2.3.2.27"/>
    </reaction>
</comment>
<evidence type="ECO:0000259" key="29">
    <source>
        <dbReference type="PROSITE" id="PS50089"/>
    </source>
</evidence>
<dbReference type="STRING" id="67767.A0A0J7KPH0"/>
<dbReference type="GO" id="GO:0016567">
    <property type="term" value="P:protein ubiquitination"/>
    <property type="evidence" value="ECO:0007669"/>
    <property type="project" value="TreeGrafter"/>
</dbReference>
<organism evidence="32 33">
    <name type="scientific">Lasius niger</name>
    <name type="common">Black garden ant</name>
    <dbReference type="NCBI Taxonomy" id="67767"/>
    <lineage>
        <taxon>Eukaryota</taxon>
        <taxon>Metazoa</taxon>
        <taxon>Ecdysozoa</taxon>
        <taxon>Arthropoda</taxon>
        <taxon>Hexapoda</taxon>
        <taxon>Insecta</taxon>
        <taxon>Pterygota</taxon>
        <taxon>Neoptera</taxon>
        <taxon>Endopterygota</taxon>
        <taxon>Hymenoptera</taxon>
        <taxon>Apocrita</taxon>
        <taxon>Aculeata</taxon>
        <taxon>Formicoidea</taxon>
        <taxon>Formicidae</taxon>
        <taxon>Formicinae</taxon>
        <taxon>Lasius</taxon>
        <taxon>Lasius</taxon>
    </lineage>
</organism>
<keyword evidence="9" id="KW-0808">Transferase</keyword>
<dbReference type="InterPro" id="IPR039515">
    <property type="entry name" value="NOT4_mRING-HC-C4C4"/>
</dbReference>
<evidence type="ECO:0000256" key="3">
    <source>
        <dbReference type="ARBA" id="ARBA00004496"/>
    </source>
</evidence>
<feature type="coiled-coil region" evidence="27">
    <location>
        <begin position="673"/>
        <end position="708"/>
    </location>
</feature>
<dbReference type="InterPro" id="IPR000504">
    <property type="entry name" value="RRM_dom"/>
</dbReference>
<dbReference type="Pfam" id="PF14570">
    <property type="entry name" value="zf-RING_4"/>
    <property type="match status" value="1"/>
</dbReference>
<evidence type="ECO:0000256" key="1">
    <source>
        <dbReference type="ARBA" id="ARBA00000900"/>
    </source>
</evidence>
<evidence type="ECO:0000256" key="24">
    <source>
        <dbReference type="ARBA" id="ARBA00083942"/>
    </source>
</evidence>
<dbReference type="Pfam" id="PF00076">
    <property type="entry name" value="RRM_1"/>
    <property type="match status" value="1"/>
</dbReference>
<evidence type="ECO:0000256" key="26">
    <source>
        <dbReference type="PROSITE-ProRule" id="PRU00723"/>
    </source>
</evidence>
<dbReference type="GO" id="GO:0005829">
    <property type="term" value="C:cytosol"/>
    <property type="evidence" value="ECO:0007669"/>
    <property type="project" value="UniProtKB-ARBA"/>
</dbReference>
<feature type="compositionally biased region" description="Low complexity" evidence="28">
    <location>
        <begin position="424"/>
        <end position="435"/>
    </location>
</feature>
<dbReference type="SMART" id="SM00361">
    <property type="entry name" value="RRM_1"/>
    <property type="match status" value="1"/>
</dbReference>
<evidence type="ECO:0000256" key="8">
    <source>
        <dbReference type="ARBA" id="ARBA00022553"/>
    </source>
</evidence>
<feature type="coiled-coil region" evidence="27">
    <location>
        <begin position="70"/>
        <end position="97"/>
    </location>
</feature>
<dbReference type="Gene3D" id="3.30.70.330">
    <property type="match status" value="1"/>
</dbReference>
<evidence type="ECO:0000256" key="11">
    <source>
        <dbReference type="ARBA" id="ARBA00022771"/>
    </source>
</evidence>
<dbReference type="EMBL" id="LBMM01004711">
    <property type="protein sequence ID" value="KMQ92156.1"/>
    <property type="molecule type" value="Genomic_DNA"/>
</dbReference>